<dbReference type="EMBL" id="JACTNZ010000002">
    <property type="protein sequence ID" value="KAG5560034.1"/>
    <property type="molecule type" value="Genomic_DNA"/>
</dbReference>
<feature type="transmembrane region" description="Helical" evidence="5">
    <location>
        <begin position="266"/>
        <end position="284"/>
    </location>
</feature>
<feature type="transmembrane region" description="Helical" evidence="5">
    <location>
        <begin position="162"/>
        <end position="180"/>
    </location>
</feature>
<accession>A0AAV6L7C0</accession>
<name>A0AAV6L7C0_9ERIC</name>
<comment type="subcellular location">
    <subcellularLocation>
        <location evidence="1">Membrane</location>
        <topology evidence="1">Multi-pass membrane protein</topology>
    </subcellularLocation>
</comment>
<feature type="transmembrane region" description="Helical" evidence="5">
    <location>
        <begin position="320"/>
        <end position="341"/>
    </location>
</feature>
<keyword evidence="2 5" id="KW-0812">Transmembrane</keyword>
<evidence type="ECO:0000256" key="2">
    <source>
        <dbReference type="ARBA" id="ARBA00022692"/>
    </source>
</evidence>
<evidence type="ECO:0000256" key="5">
    <source>
        <dbReference type="SAM" id="Phobius"/>
    </source>
</evidence>
<feature type="transmembrane region" description="Helical" evidence="5">
    <location>
        <begin position="381"/>
        <end position="401"/>
    </location>
</feature>
<dbReference type="GO" id="GO:0009507">
    <property type="term" value="C:chloroplast"/>
    <property type="evidence" value="ECO:0007669"/>
    <property type="project" value="TreeGrafter"/>
</dbReference>
<evidence type="ECO:0008006" key="8">
    <source>
        <dbReference type="Google" id="ProtNLM"/>
    </source>
</evidence>
<protein>
    <recommendedName>
        <fullName evidence="8">Protein ABCI12, chloroplastic</fullName>
    </recommendedName>
</protein>
<reference evidence="6" key="1">
    <citation type="submission" date="2020-08" db="EMBL/GenBank/DDBJ databases">
        <title>Plant Genome Project.</title>
        <authorList>
            <person name="Zhang R.-G."/>
        </authorList>
    </citation>
    <scope>NUCLEOTIDE SEQUENCE</scope>
    <source>
        <strain evidence="6">WSP0</strain>
        <tissue evidence="6">Leaf</tissue>
    </source>
</reference>
<evidence type="ECO:0000256" key="1">
    <source>
        <dbReference type="ARBA" id="ARBA00004141"/>
    </source>
</evidence>
<keyword evidence="3 5" id="KW-1133">Transmembrane helix</keyword>
<dbReference type="PANTHER" id="PTHR33514">
    <property type="entry name" value="PROTEIN ABCI12, CHLOROPLASTIC"/>
    <property type="match status" value="1"/>
</dbReference>
<gene>
    <name evidence="6" type="ORF">RHGRI_003350</name>
</gene>
<dbReference type="AlphaFoldDB" id="A0AAV6L7C0"/>
<evidence type="ECO:0000256" key="3">
    <source>
        <dbReference type="ARBA" id="ARBA00022989"/>
    </source>
</evidence>
<dbReference type="GO" id="GO:0005886">
    <property type="term" value="C:plasma membrane"/>
    <property type="evidence" value="ECO:0007669"/>
    <property type="project" value="UniProtKB-ARBA"/>
</dbReference>
<keyword evidence="4 5" id="KW-0472">Membrane</keyword>
<proteinExistence type="predicted"/>
<keyword evidence="7" id="KW-1185">Reference proteome</keyword>
<feature type="transmembrane region" description="Helical" evidence="5">
    <location>
        <begin position="132"/>
        <end position="150"/>
    </location>
</feature>
<dbReference type="CDD" id="cd16914">
    <property type="entry name" value="EcfT"/>
    <property type="match status" value="1"/>
</dbReference>
<organism evidence="6 7">
    <name type="scientific">Rhododendron griersonianum</name>
    <dbReference type="NCBI Taxonomy" id="479676"/>
    <lineage>
        <taxon>Eukaryota</taxon>
        <taxon>Viridiplantae</taxon>
        <taxon>Streptophyta</taxon>
        <taxon>Embryophyta</taxon>
        <taxon>Tracheophyta</taxon>
        <taxon>Spermatophyta</taxon>
        <taxon>Magnoliopsida</taxon>
        <taxon>eudicotyledons</taxon>
        <taxon>Gunneridae</taxon>
        <taxon>Pentapetalae</taxon>
        <taxon>asterids</taxon>
        <taxon>Ericales</taxon>
        <taxon>Ericaceae</taxon>
        <taxon>Ericoideae</taxon>
        <taxon>Rhodoreae</taxon>
        <taxon>Rhododendron</taxon>
    </lineage>
</organism>
<sequence>MYCTRFPLTGQILSLPSTPFHHTSKTQSPPFLNHQFTPDTSKHRLQFSLHRTLLKTQIRCAADTGSGSRNWEKWLPKNVFSADKVLRLIAGATSSPICQFISSPTTFLHTVDPRIKLAWLLALVLLPARSNILIRFGLVIYLAVLSVWVLPKEVWMDQLGRVSLLSGILFIMLGLGTDGAPPLVQLRSPPPALIGLPNIPASLEGYSYVIMKLGPLQLTRKGLSVASTSACLMFTVFQSASLCLTTTTSEQLAYALQWFMLPLTKIGVPVAEVILTLLLSLRFINLVFDEVRNVALGIVSRRINWQQLTFMETIDGECNTAHGCAILKNVLLLLMFFFMYIRRIFKNIFSHAEQISQAMIVRGFRGDSNAHKIYFSSDSSIGLPDILSLLCLVGLIGATAVSKY</sequence>
<feature type="transmembrane region" description="Helical" evidence="5">
    <location>
        <begin position="223"/>
        <end position="245"/>
    </location>
</feature>
<dbReference type="InterPro" id="IPR003339">
    <property type="entry name" value="ABC/ECF_trnsptr_transmembrane"/>
</dbReference>
<comment type="caution">
    <text evidence="6">The sequence shown here is derived from an EMBL/GenBank/DDBJ whole genome shotgun (WGS) entry which is preliminary data.</text>
</comment>
<dbReference type="Pfam" id="PF02361">
    <property type="entry name" value="CbiQ"/>
    <property type="match status" value="1"/>
</dbReference>
<dbReference type="PANTHER" id="PTHR33514:SF13">
    <property type="entry name" value="PROTEIN ABCI12, CHLOROPLASTIC"/>
    <property type="match status" value="1"/>
</dbReference>
<dbReference type="Proteomes" id="UP000823749">
    <property type="component" value="Chromosome 2"/>
</dbReference>
<evidence type="ECO:0000256" key="4">
    <source>
        <dbReference type="ARBA" id="ARBA00023136"/>
    </source>
</evidence>
<evidence type="ECO:0000313" key="7">
    <source>
        <dbReference type="Proteomes" id="UP000823749"/>
    </source>
</evidence>
<evidence type="ECO:0000313" key="6">
    <source>
        <dbReference type="EMBL" id="KAG5560034.1"/>
    </source>
</evidence>